<accession>A0A1R1PIN9</accession>
<protein>
    <submittedName>
        <fullName evidence="2">Uncharacterized protein</fullName>
    </submittedName>
</protein>
<dbReference type="EMBL" id="LSSK01001051">
    <property type="protein sequence ID" value="OMH80875.1"/>
    <property type="molecule type" value="Genomic_DNA"/>
</dbReference>
<dbReference type="Proteomes" id="UP000188320">
    <property type="component" value="Unassembled WGS sequence"/>
</dbReference>
<evidence type="ECO:0000256" key="1">
    <source>
        <dbReference type="SAM" id="MobiDB-lite"/>
    </source>
</evidence>
<reference evidence="3" key="1">
    <citation type="submission" date="2017-01" db="EMBL/GenBank/DDBJ databases">
        <authorList>
            <person name="Wang Y."/>
            <person name="White M."/>
            <person name="Kvist S."/>
            <person name="Moncalvo J.-M."/>
        </authorList>
    </citation>
    <scope>NUCLEOTIDE SEQUENCE [LARGE SCALE GENOMIC DNA]</scope>
    <source>
        <strain evidence="3">COL-18-3</strain>
    </source>
</reference>
<dbReference type="AlphaFoldDB" id="A0A1R1PIN9"/>
<evidence type="ECO:0000313" key="2">
    <source>
        <dbReference type="EMBL" id="OMH80875.1"/>
    </source>
</evidence>
<proteinExistence type="predicted"/>
<gene>
    <name evidence="2" type="ORF">AX774_g5679</name>
</gene>
<name>A0A1R1PIN9_ZANCU</name>
<feature type="compositionally biased region" description="Polar residues" evidence="1">
    <location>
        <begin position="30"/>
        <end position="39"/>
    </location>
</feature>
<sequence>MSEKLGLYTASFMFGNLMFYKFDLDSNATQQSSSGNTTRSQKRNTDNNNNNNQVVEIIPYSYHNLISTTQDYSHHGRQQAIINSFIVSSEELRHIHDFDLVDSLIPTNNISDVYYKLGHSSNMVDRQYFELLLTLEQQNTMDFATDPTSTFGNLYNNNSYHDHGASRPIPGNFQKEIQVKNYSINYDYASAWRLSNWDSLPIYHNPVLLARTSIPLPDPKPVLADPSSSSLLPTSQLLLTPQNISNEQYFDKNKKSNNF</sequence>
<organism evidence="2 3">
    <name type="scientific">Zancudomyces culisetae</name>
    <name type="common">Gut fungus</name>
    <name type="synonym">Smittium culisetae</name>
    <dbReference type="NCBI Taxonomy" id="1213189"/>
    <lineage>
        <taxon>Eukaryota</taxon>
        <taxon>Fungi</taxon>
        <taxon>Fungi incertae sedis</taxon>
        <taxon>Zoopagomycota</taxon>
        <taxon>Kickxellomycotina</taxon>
        <taxon>Harpellomycetes</taxon>
        <taxon>Harpellales</taxon>
        <taxon>Legeriomycetaceae</taxon>
        <taxon>Zancudomyces</taxon>
    </lineage>
</organism>
<feature type="region of interest" description="Disordered" evidence="1">
    <location>
        <begin position="30"/>
        <end position="52"/>
    </location>
</feature>
<keyword evidence="3" id="KW-1185">Reference proteome</keyword>
<comment type="caution">
    <text evidence="2">The sequence shown here is derived from an EMBL/GenBank/DDBJ whole genome shotgun (WGS) entry which is preliminary data.</text>
</comment>
<evidence type="ECO:0000313" key="3">
    <source>
        <dbReference type="Proteomes" id="UP000188320"/>
    </source>
</evidence>